<dbReference type="UCSC" id="C35A5.4">
    <property type="organism name" value="c. elegans"/>
</dbReference>
<evidence type="ECO:0000256" key="2">
    <source>
        <dbReference type="SAM" id="MobiDB-lite"/>
    </source>
</evidence>
<dbReference type="eggNOG" id="ENOG502SWUV">
    <property type="taxonomic scope" value="Eukaryota"/>
</dbReference>
<name>Q18471_CAEEL</name>
<feature type="compositionally biased region" description="Polar residues" evidence="2">
    <location>
        <begin position="302"/>
        <end position="312"/>
    </location>
</feature>
<evidence type="ECO:0000259" key="3">
    <source>
        <dbReference type="PROSITE" id="PS50202"/>
    </source>
</evidence>
<feature type="domain" description="MSP" evidence="3">
    <location>
        <begin position="49"/>
        <end position="191"/>
    </location>
</feature>
<feature type="compositionally biased region" description="Basic and acidic residues" evidence="2">
    <location>
        <begin position="273"/>
        <end position="287"/>
    </location>
</feature>
<dbReference type="PRINTS" id="PR01217">
    <property type="entry name" value="PRICHEXTENSN"/>
</dbReference>
<reference evidence="4 5" key="1">
    <citation type="journal article" date="1998" name="Science">
        <title>Genome sequence of the nematode C. elegans: a platform for investigating biology.</title>
        <authorList>
            <consortium name="The C. elegans sequencing consortium"/>
            <person name="Sulson J.E."/>
            <person name="Waterston R."/>
        </authorList>
    </citation>
    <scope>NUCLEOTIDE SEQUENCE [LARGE SCALE GENOMIC DNA]</scope>
    <source>
        <strain evidence="4 5">Bristol N2</strain>
    </source>
</reference>
<dbReference type="Pfam" id="PF00635">
    <property type="entry name" value="Motile_Sperm"/>
    <property type="match status" value="1"/>
</dbReference>
<dbReference type="Bgee" id="WBGene00007948">
    <property type="expression patterns" value="Expressed in material anatomical entity and 2 other cell types or tissues"/>
</dbReference>
<dbReference type="KEGG" id="cel:CELE_C35A5.4"/>
<gene>
    <name evidence="4 6" type="ORF">C35A5.4</name>
    <name evidence="4" type="ORF">CELE_C35A5.4</name>
</gene>
<proteinExistence type="predicted"/>
<sequence>MATYSKSGKKKKVAEPAVQKIRKSREEDKATPCYLSNDGFLWTDNNPDLKLIEPRILVSTNYNYLEFSRKADRPPERRVLTLINHGDHPVAFEVQTTDNYSYFIDVVHGIIPPRQTSVNAAIRMPNSVCIQVYHRPYNAYSAERQSDFFNRPRKDKMSILLAPQICQTFSPEAIFHNERSYEKLRIMLKYTGIEEKSGDGRPKQFILHGVPGSATWKDDSGIRKTKNEQQMLEFKKIEKTIIQNASKEVCEEMSKKPIIRRPSPLRARSKTPGSKDNKNQRDKREGGVMKMFRNLNPFDRTPTPTTKKTQSVTPSNSTPSPAKPATPTKTPTPTKKPVENNETLSQVKTVSKALSHSPKSPKKNSQEKSAPPSPKLPPKTTAPTPTKDGGNHSPKTTNKALEPPPSPNRTHSPSAYQPAMSPKPTGK</sequence>
<protein>
    <recommendedName>
        <fullName evidence="1">Major sperm protein</fullName>
    </recommendedName>
</protein>
<keyword evidence="1" id="KW-0963">Cytoplasm</keyword>
<dbReference type="PANTHER" id="PTHR22947">
    <property type="entry name" value="MAJOR SPERM PROTEIN"/>
    <property type="match status" value="1"/>
</dbReference>
<evidence type="ECO:0000313" key="6">
    <source>
        <dbReference type="WormBase" id="C35A5.4"/>
    </source>
</evidence>
<dbReference type="Proteomes" id="UP000001940">
    <property type="component" value="Chromosome V"/>
</dbReference>
<dbReference type="RefSeq" id="NP_505693.2">
    <property type="nucleotide sequence ID" value="NM_073292.4"/>
</dbReference>
<keyword evidence="5" id="KW-1185">Reference proteome</keyword>
<dbReference type="PaxDb" id="6239-C35A5.4"/>
<dbReference type="HOGENOM" id="CLU_052880_0_0_1"/>
<dbReference type="InParanoid" id="Q18471"/>
<dbReference type="STRING" id="6239.C35A5.4.1"/>
<accession>Q18471</accession>
<dbReference type="AlphaFoldDB" id="Q18471"/>
<evidence type="ECO:0000256" key="1">
    <source>
        <dbReference type="RuleBase" id="RU003425"/>
    </source>
</evidence>
<evidence type="ECO:0000313" key="4">
    <source>
        <dbReference type="EMBL" id="CAA94905.2"/>
    </source>
</evidence>
<comment type="function">
    <text evidence="1">Central component in molecular interactions underlying sperm crawling. Forms an extensive filament system that extends from sperm villipoda, along the leading edge of the pseudopod.</text>
</comment>
<dbReference type="OMA" id="WATWKED"/>
<dbReference type="GeneID" id="183222"/>
<feature type="compositionally biased region" description="Polar residues" evidence="2">
    <location>
        <begin position="340"/>
        <end position="358"/>
    </location>
</feature>
<dbReference type="CTD" id="183222"/>
<dbReference type="AGR" id="WB:WBGene00007948"/>
<evidence type="ECO:0000313" key="5">
    <source>
        <dbReference type="Proteomes" id="UP000001940"/>
    </source>
</evidence>
<dbReference type="Gene3D" id="2.60.40.10">
    <property type="entry name" value="Immunoglobulins"/>
    <property type="match status" value="1"/>
</dbReference>
<dbReference type="InterPro" id="IPR000535">
    <property type="entry name" value="MSP_dom"/>
</dbReference>
<dbReference type="OrthoDB" id="5866470at2759"/>
<feature type="compositionally biased region" description="Low complexity" evidence="2">
    <location>
        <begin position="313"/>
        <end position="335"/>
    </location>
</feature>
<feature type="region of interest" description="Disordered" evidence="2">
    <location>
        <begin position="251"/>
        <end position="427"/>
    </location>
</feature>
<organism evidence="4 5">
    <name type="scientific">Caenorhabditis elegans</name>
    <dbReference type="NCBI Taxonomy" id="6239"/>
    <lineage>
        <taxon>Eukaryota</taxon>
        <taxon>Metazoa</taxon>
        <taxon>Ecdysozoa</taxon>
        <taxon>Nematoda</taxon>
        <taxon>Chromadorea</taxon>
        <taxon>Rhabditida</taxon>
        <taxon>Rhabditina</taxon>
        <taxon>Rhabditomorpha</taxon>
        <taxon>Rhabditoidea</taxon>
        <taxon>Rhabditidae</taxon>
        <taxon>Peloderinae</taxon>
        <taxon>Caenorhabditis</taxon>
    </lineage>
</organism>
<dbReference type="InterPro" id="IPR008962">
    <property type="entry name" value="PapD-like_sf"/>
</dbReference>
<keyword evidence="1" id="KW-0206">Cytoskeleton</keyword>
<dbReference type="InterPro" id="IPR013783">
    <property type="entry name" value="Ig-like_fold"/>
</dbReference>
<dbReference type="PIR" id="T19739">
    <property type="entry name" value="T19739"/>
</dbReference>
<dbReference type="PROSITE" id="PS50202">
    <property type="entry name" value="MSP"/>
    <property type="match status" value="1"/>
</dbReference>
<dbReference type="WormBase" id="C35A5.4">
    <property type="protein sequence ID" value="CE35422"/>
    <property type="gene ID" value="WBGene00007948"/>
</dbReference>
<dbReference type="PANTHER" id="PTHR22947:SF18">
    <property type="entry name" value="MAJOR SPERM PROTEIN"/>
    <property type="match status" value="1"/>
</dbReference>
<dbReference type="InterPro" id="IPR051774">
    <property type="entry name" value="Sperm-specific_class_P"/>
</dbReference>
<feature type="compositionally biased region" description="Low complexity" evidence="2">
    <location>
        <begin position="378"/>
        <end position="387"/>
    </location>
</feature>
<dbReference type="EMBL" id="BX284605">
    <property type="protein sequence ID" value="CAA94905.2"/>
    <property type="molecule type" value="Genomic_DNA"/>
</dbReference>
<dbReference type="SUPFAM" id="SSF49354">
    <property type="entry name" value="PapD-like"/>
    <property type="match status" value="1"/>
</dbReference>
<feature type="region of interest" description="Disordered" evidence="2">
    <location>
        <begin position="1"/>
        <end position="28"/>
    </location>
</feature>